<feature type="region of interest" description="Disordered" evidence="1">
    <location>
        <begin position="215"/>
        <end position="280"/>
    </location>
</feature>
<dbReference type="EMBL" id="AGCU01197866">
    <property type="status" value="NOT_ANNOTATED_CDS"/>
    <property type="molecule type" value="Genomic_DNA"/>
</dbReference>
<reference evidence="3" key="2">
    <citation type="journal article" date="2013" name="Nat. Genet.">
        <title>The draft genomes of soft-shell turtle and green sea turtle yield insights into the development and evolution of the turtle-specific body plan.</title>
        <authorList>
            <person name="Wang Z."/>
            <person name="Pascual-Anaya J."/>
            <person name="Zadissa A."/>
            <person name="Li W."/>
            <person name="Niimura Y."/>
            <person name="Huang Z."/>
            <person name="Li C."/>
            <person name="White S."/>
            <person name="Xiong Z."/>
            <person name="Fang D."/>
            <person name="Wang B."/>
            <person name="Ming Y."/>
            <person name="Chen Y."/>
            <person name="Zheng Y."/>
            <person name="Kuraku S."/>
            <person name="Pignatelli M."/>
            <person name="Herrero J."/>
            <person name="Beal K."/>
            <person name="Nozawa M."/>
            <person name="Li Q."/>
            <person name="Wang J."/>
            <person name="Zhang H."/>
            <person name="Yu L."/>
            <person name="Shigenobu S."/>
            <person name="Wang J."/>
            <person name="Liu J."/>
            <person name="Flicek P."/>
            <person name="Searle S."/>
            <person name="Wang J."/>
            <person name="Kuratani S."/>
            <person name="Yin Y."/>
            <person name="Aken B."/>
            <person name="Zhang G."/>
            <person name="Irie N."/>
        </authorList>
    </citation>
    <scope>NUCLEOTIDE SEQUENCE [LARGE SCALE GENOMIC DNA]</scope>
    <source>
        <strain evidence="3">Daiwa-1</strain>
    </source>
</reference>
<proteinExistence type="predicted"/>
<evidence type="ECO:0000313" key="2">
    <source>
        <dbReference type="Ensembl" id="ENSPSIP00000005559.1"/>
    </source>
</evidence>
<name>K7FBZ9_PELSI</name>
<accession>K7FBZ9</accession>
<feature type="region of interest" description="Disordered" evidence="1">
    <location>
        <begin position="305"/>
        <end position="373"/>
    </location>
</feature>
<keyword evidence="3" id="KW-1185">Reference proteome</keyword>
<dbReference type="EMBL" id="AGCU01197857">
    <property type="status" value="NOT_ANNOTATED_CDS"/>
    <property type="molecule type" value="Genomic_DNA"/>
</dbReference>
<dbReference type="EMBL" id="AGCU01197860">
    <property type="status" value="NOT_ANNOTATED_CDS"/>
    <property type="molecule type" value="Genomic_DNA"/>
</dbReference>
<evidence type="ECO:0000256" key="1">
    <source>
        <dbReference type="SAM" id="MobiDB-lite"/>
    </source>
</evidence>
<gene>
    <name evidence="2" type="primary">KIAA1755</name>
</gene>
<dbReference type="GeneTree" id="ENSGT00940000161174"/>
<organism evidence="2 3">
    <name type="scientific">Pelodiscus sinensis</name>
    <name type="common">Chinese softshell turtle</name>
    <name type="synonym">Trionyx sinensis</name>
    <dbReference type="NCBI Taxonomy" id="13735"/>
    <lineage>
        <taxon>Eukaryota</taxon>
        <taxon>Metazoa</taxon>
        <taxon>Chordata</taxon>
        <taxon>Craniata</taxon>
        <taxon>Vertebrata</taxon>
        <taxon>Euteleostomi</taxon>
        <taxon>Archelosauria</taxon>
        <taxon>Testudinata</taxon>
        <taxon>Testudines</taxon>
        <taxon>Cryptodira</taxon>
        <taxon>Trionychia</taxon>
        <taxon>Trionychidae</taxon>
        <taxon>Pelodiscus</taxon>
    </lineage>
</organism>
<dbReference type="AlphaFoldDB" id="K7FBZ9"/>
<dbReference type="Ensembl" id="ENSPSIT00000005592.1">
    <property type="protein sequence ID" value="ENSPSIP00000005559.1"/>
    <property type="gene ID" value="ENSPSIG00000005173.1"/>
</dbReference>
<reference evidence="2" key="3">
    <citation type="submission" date="2025-08" db="UniProtKB">
        <authorList>
            <consortium name="Ensembl"/>
        </authorList>
    </citation>
    <scope>IDENTIFICATION</scope>
</reference>
<sequence>MDPRSLDVAVQKALLSLYPPFDVTAPTVLSQLFRLLDSDYHGDGLCCLLDFLIPAKRLFERVAGGLPAPYLNCIFLHEGWPLCLHEKVVVHLAPLNPLLLRPGDFYLQAEPYGEQSACLTVKCLSRDLRTVEERLVPESSHALLFTSHWLEEVNHALSGAPLHTCLVATEKGVAPLPWSQIATPEFIHKPTVAPGPTQLGASLLAHALGLSSAAVPEDPASQSGTGSLGLADAPRLHGNIPGTVLDGQDGPERSGQGKYPGLIKVDQASPRKKPSAFVVPSPCDREGDYVDLLEWTEEVKLEHLATSGPSHGQPGPSGETPVSSASKPRLPTGTRGTAAEKWPGGKGQSSEEGPCTPLLRRKLPRDPKVPGPRCRYRESYVAAIRNPVNLGSGLMAAILEESHVPRQAFPVAGRPRENPAPAMQGLDQAAAPRLLSGFPRKAEPQATNAEEGTRQGYSKLLRSPAGAVRNLPRSQSPPASHKFSFFKGQRQAAAPGAGVSGASQHEGPRKRMSALYSPRVSRAKAAGKDYVTQPTFFSAPSQHETPNTTGSSSLQPLTGASPQRDASRQQGDSGAVELLSTAGVKTLSVCFLLAAGSTDKLGRALIQVSTSSSAWEATWCSAPAVAQLLLYLCSIPRRDARARGLTVLVDARRQPPAPALHAAIRAVQSAAPASIRGVLLLAERGHPAPQRQVPAVLVEVLPSLRALGRHVDRTQLTPDLDGTFPYCHDEWVQFFQKLHPFVADLQQASKLLQSSIQELEEGDLPADSQVTTCNQLQMLLPPPPKSSLGILGGAAAALLSRDGLGRPVPFSALRNSLDSALGLYSRVEEDVHALVTKSNRCLERLELLRQIRELEAEFSKLSCWLEEGDSRLRELSSEEWNPQNPESSSQRFKEFFLQA</sequence>
<dbReference type="EMBL" id="AGCU01197864">
    <property type="status" value="NOT_ANNOTATED_CDS"/>
    <property type="molecule type" value="Genomic_DNA"/>
</dbReference>
<reference evidence="3" key="1">
    <citation type="submission" date="2011-10" db="EMBL/GenBank/DDBJ databases">
        <authorList>
            <consortium name="Soft-shell Turtle Genome Consortium"/>
        </authorList>
    </citation>
    <scope>NUCLEOTIDE SEQUENCE [LARGE SCALE GENOMIC DNA]</scope>
    <source>
        <strain evidence="3">Daiwa-1</strain>
    </source>
</reference>
<feature type="compositionally biased region" description="Polar residues" evidence="1">
    <location>
        <begin position="536"/>
        <end position="561"/>
    </location>
</feature>
<dbReference type="EMBL" id="AGCU01197862">
    <property type="status" value="NOT_ANNOTATED_CDS"/>
    <property type="molecule type" value="Genomic_DNA"/>
</dbReference>
<feature type="region of interest" description="Disordered" evidence="1">
    <location>
        <begin position="536"/>
        <end position="574"/>
    </location>
</feature>
<dbReference type="HOGENOM" id="CLU_010854_0_0_1"/>
<feature type="compositionally biased region" description="Low complexity" evidence="1">
    <location>
        <begin position="307"/>
        <end position="318"/>
    </location>
</feature>
<dbReference type="OMA" id="EMGTEDW"/>
<reference evidence="2" key="4">
    <citation type="submission" date="2025-09" db="UniProtKB">
        <authorList>
            <consortium name="Ensembl"/>
        </authorList>
    </citation>
    <scope>IDENTIFICATION</scope>
</reference>
<feature type="compositionally biased region" description="Low complexity" evidence="1">
    <location>
        <begin position="492"/>
        <end position="503"/>
    </location>
</feature>
<dbReference type="PANTHER" id="PTHR45845:SF2">
    <property type="entry name" value="RIKEN CDNA D630003M21 GENE"/>
    <property type="match status" value="1"/>
</dbReference>
<protein>
    <submittedName>
        <fullName evidence="2">KIAA1755</fullName>
    </submittedName>
</protein>
<dbReference type="EMBL" id="AGCU01197861">
    <property type="status" value="NOT_ANNOTATED_CDS"/>
    <property type="molecule type" value="Genomic_DNA"/>
</dbReference>
<dbReference type="STRING" id="13735.ENSPSIP00000005559"/>
<dbReference type="Proteomes" id="UP000007267">
    <property type="component" value="Unassembled WGS sequence"/>
</dbReference>
<evidence type="ECO:0000313" key="3">
    <source>
        <dbReference type="Proteomes" id="UP000007267"/>
    </source>
</evidence>
<dbReference type="eggNOG" id="KOG4240">
    <property type="taxonomic scope" value="Eukaryota"/>
</dbReference>
<dbReference type="EMBL" id="AGCU01197863">
    <property type="status" value="NOT_ANNOTATED_CDS"/>
    <property type="molecule type" value="Genomic_DNA"/>
</dbReference>
<dbReference type="EMBL" id="AGCU01197858">
    <property type="status" value="NOT_ANNOTATED_CDS"/>
    <property type="molecule type" value="Genomic_DNA"/>
</dbReference>
<dbReference type="EMBL" id="AGCU01197865">
    <property type="status" value="NOT_ANNOTATED_CDS"/>
    <property type="molecule type" value="Genomic_DNA"/>
</dbReference>
<dbReference type="InterPro" id="IPR052231">
    <property type="entry name" value="Rho_GEF_signaling-related"/>
</dbReference>
<dbReference type="PANTHER" id="PTHR45845">
    <property type="entry name" value="RHO GUANINE NUCLEOTIDE EXCHANGE FACTOR-RELATED"/>
    <property type="match status" value="1"/>
</dbReference>
<feature type="region of interest" description="Disordered" evidence="1">
    <location>
        <begin position="489"/>
        <end position="513"/>
    </location>
</feature>
<dbReference type="EMBL" id="AGCU01197859">
    <property type="status" value="NOT_ANNOTATED_CDS"/>
    <property type="molecule type" value="Genomic_DNA"/>
</dbReference>